<dbReference type="EMBL" id="VLLF01000006">
    <property type="protein sequence ID" value="TWI86098.1"/>
    <property type="molecule type" value="Genomic_DNA"/>
</dbReference>
<sequence>MLSYGAKPMMKFFSKRRTRAYAWKPAVDMRNPRIVAALTTFPSN</sequence>
<evidence type="ECO:0000313" key="2">
    <source>
        <dbReference type="Proteomes" id="UP000320593"/>
    </source>
</evidence>
<dbReference type="AlphaFoldDB" id="A0A562SYK2"/>
<accession>A0A562SYK2</accession>
<protein>
    <submittedName>
        <fullName evidence="1">Uncharacterized protein</fullName>
    </submittedName>
</protein>
<evidence type="ECO:0000313" key="1">
    <source>
        <dbReference type="EMBL" id="TWI86098.1"/>
    </source>
</evidence>
<name>A0A562SYK2_9HYPH</name>
<organism evidence="1 2">
    <name type="scientific">Roseibium hamelinense</name>
    <dbReference type="NCBI Taxonomy" id="150831"/>
    <lineage>
        <taxon>Bacteria</taxon>
        <taxon>Pseudomonadati</taxon>
        <taxon>Pseudomonadota</taxon>
        <taxon>Alphaproteobacteria</taxon>
        <taxon>Hyphomicrobiales</taxon>
        <taxon>Stappiaceae</taxon>
        <taxon>Roseibium</taxon>
    </lineage>
</organism>
<dbReference type="RefSeq" id="WP_280114428.1">
    <property type="nucleotide sequence ID" value="NZ_SMLY01000074.1"/>
</dbReference>
<comment type="caution">
    <text evidence="1">The sequence shown here is derived from an EMBL/GenBank/DDBJ whole genome shotgun (WGS) entry which is preliminary data.</text>
</comment>
<keyword evidence="2" id="KW-1185">Reference proteome</keyword>
<dbReference type="Proteomes" id="UP000320593">
    <property type="component" value="Unassembled WGS sequence"/>
</dbReference>
<proteinExistence type="predicted"/>
<gene>
    <name evidence="1" type="ORF">JM93_02806</name>
</gene>
<reference evidence="1 2" key="1">
    <citation type="submission" date="2019-07" db="EMBL/GenBank/DDBJ databases">
        <title>Genomic Encyclopedia of Archaeal and Bacterial Type Strains, Phase II (KMG-II): from individual species to whole genera.</title>
        <authorList>
            <person name="Goeker M."/>
        </authorList>
    </citation>
    <scope>NUCLEOTIDE SEQUENCE [LARGE SCALE GENOMIC DNA]</scope>
    <source>
        <strain evidence="1 2">ATCC BAA-252</strain>
    </source>
</reference>